<name>A0ABW8BYS9_9ACTN</name>
<comment type="caution">
    <text evidence="1">The sequence shown here is derived from an EMBL/GenBank/DDBJ whole genome shotgun (WGS) entry which is preliminary data.</text>
</comment>
<reference evidence="1 2" key="1">
    <citation type="submission" date="2024-10" db="EMBL/GenBank/DDBJ databases">
        <title>The Natural Products Discovery Center: Release of the First 8490 Sequenced Strains for Exploring Actinobacteria Biosynthetic Diversity.</title>
        <authorList>
            <person name="Kalkreuter E."/>
            <person name="Kautsar S.A."/>
            <person name="Yang D."/>
            <person name="Bader C.D."/>
            <person name="Teijaro C.N."/>
            <person name="Fluegel L."/>
            <person name="Davis C.M."/>
            <person name="Simpson J.R."/>
            <person name="Lauterbach L."/>
            <person name="Steele A.D."/>
            <person name="Gui C."/>
            <person name="Meng S."/>
            <person name="Li G."/>
            <person name="Viehrig K."/>
            <person name="Ye F."/>
            <person name="Su P."/>
            <person name="Kiefer A.F."/>
            <person name="Nichols A."/>
            <person name="Cepeda A.J."/>
            <person name="Yan W."/>
            <person name="Fan B."/>
            <person name="Jiang Y."/>
            <person name="Adhikari A."/>
            <person name="Zheng C.-J."/>
            <person name="Schuster L."/>
            <person name="Cowan T.M."/>
            <person name="Smanski M.J."/>
            <person name="Chevrette M.G."/>
            <person name="De Carvalho L.P.S."/>
            <person name="Shen B."/>
        </authorList>
    </citation>
    <scope>NUCLEOTIDE SEQUENCE [LARGE SCALE GENOMIC DNA]</scope>
    <source>
        <strain evidence="1 2">NPDC053399</strain>
    </source>
</reference>
<gene>
    <name evidence="1" type="ORF">ACIGXA_02280</name>
</gene>
<sequence>MTTGILSGAAGRVSDAVLRDLGGTHGGRAELALLAAGQHRLRLLQLRALSDAVAQHPGPAAAGFRRHWALLEAADRVDRDATRRVLFYPFVGPWVRRCLLRLGTGGHGPELSHELAYLGALAAAAAVRAGVPFALRLDDEDGALPLPTLGALGATGGGGQQAFGTVELLFDGDVLTVTPQADAPAAIRRGPDGSWRSDDPRWFPLRVLTGGPRPVLLDEIDPFRTQGSGLERHCPQAGDRLTPAESDQWQHAWSGAMAVMHLGGETRPAEVGDLLECFVPLLPSPGAGPHTSGVSRSGTRREAFGAVLSSIPQSPGNLAATLVHELQHAKLGALADLVPLHTADAQRRYWAPWRPDPRPFDGLLQGAYSHLALAEYWQLFARDTKDAAERDKAWAEHSRCREQVGAALPALAGSRSLTPEGRVFVNAMVRQLTRLKDHPPPEGHLARASAYVETARGMWWRRTSGGESPVYVPS</sequence>
<dbReference type="InterPro" id="IPR026337">
    <property type="entry name" value="AKG_HExxH"/>
</dbReference>
<evidence type="ECO:0000313" key="2">
    <source>
        <dbReference type="Proteomes" id="UP001614394"/>
    </source>
</evidence>
<dbReference type="Proteomes" id="UP001614394">
    <property type="component" value="Unassembled WGS sequence"/>
</dbReference>
<evidence type="ECO:0000313" key="1">
    <source>
        <dbReference type="EMBL" id="MFI9099324.1"/>
    </source>
</evidence>
<dbReference type="RefSeq" id="WP_399643647.1">
    <property type="nucleotide sequence ID" value="NZ_JBITYG010000001.1"/>
</dbReference>
<organism evidence="1 2">
    <name type="scientific">Streptomyces fildesensis</name>
    <dbReference type="NCBI Taxonomy" id="375757"/>
    <lineage>
        <taxon>Bacteria</taxon>
        <taxon>Bacillati</taxon>
        <taxon>Actinomycetota</taxon>
        <taxon>Actinomycetes</taxon>
        <taxon>Kitasatosporales</taxon>
        <taxon>Streptomycetaceae</taxon>
        <taxon>Streptomyces</taxon>
    </lineage>
</organism>
<dbReference type="NCBIfam" id="TIGR04267">
    <property type="entry name" value="mod_HExxH"/>
    <property type="match status" value="1"/>
</dbReference>
<protein>
    <submittedName>
        <fullName evidence="1">HEXXH motif domain-containing protein</fullName>
    </submittedName>
</protein>
<proteinExistence type="predicted"/>
<keyword evidence="2" id="KW-1185">Reference proteome</keyword>
<dbReference type="EMBL" id="JBITYG010000001">
    <property type="protein sequence ID" value="MFI9099324.1"/>
    <property type="molecule type" value="Genomic_DNA"/>
</dbReference>
<accession>A0ABW8BYS9</accession>